<organism evidence="1 2">
    <name type="scientific">Ideonella alba</name>
    <dbReference type="NCBI Taxonomy" id="2824118"/>
    <lineage>
        <taxon>Bacteria</taxon>
        <taxon>Pseudomonadati</taxon>
        <taxon>Pseudomonadota</taxon>
        <taxon>Betaproteobacteria</taxon>
        <taxon>Burkholderiales</taxon>
        <taxon>Sphaerotilaceae</taxon>
        <taxon>Ideonella</taxon>
    </lineage>
</organism>
<dbReference type="InterPro" id="IPR005623">
    <property type="entry name" value="Chaperone_NapD_NO3_reduct"/>
</dbReference>
<sequence length="108" mass="11348">MSILGTVVRTRPEHAAPVAQRLSALPGVDLALNPGDGRLVAVIEDAMLDGQPVSAAATLAQVAQWPDVMGTSLVYEYSGPDAPPPEGSDAIDYRAWRDSLAPARRTPT</sequence>
<name>A0A940YBI1_9BURK</name>
<reference evidence="1 2" key="1">
    <citation type="submission" date="2021-04" db="EMBL/GenBank/DDBJ databases">
        <title>The genome sequence of Ideonella sp. 3Y2.</title>
        <authorList>
            <person name="Liu Y."/>
        </authorList>
    </citation>
    <scope>NUCLEOTIDE SEQUENCE [LARGE SCALE GENOMIC DNA]</scope>
    <source>
        <strain evidence="1 2">3Y2</strain>
    </source>
</reference>
<dbReference type="EMBL" id="JAGQDD010000031">
    <property type="protein sequence ID" value="MBQ0933502.1"/>
    <property type="molecule type" value="Genomic_DNA"/>
</dbReference>
<dbReference type="Pfam" id="PF03927">
    <property type="entry name" value="NapD"/>
    <property type="match status" value="1"/>
</dbReference>
<accession>A0A940YBI1</accession>
<evidence type="ECO:0000313" key="1">
    <source>
        <dbReference type="EMBL" id="MBQ0933502.1"/>
    </source>
</evidence>
<dbReference type="Proteomes" id="UP000676246">
    <property type="component" value="Unassembled WGS sequence"/>
</dbReference>
<dbReference type="Gene3D" id="3.30.70.920">
    <property type="match status" value="1"/>
</dbReference>
<proteinExistence type="predicted"/>
<gene>
    <name evidence="1" type="ORF">KAK03_23755</name>
</gene>
<comment type="caution">
    <text evidence="1">The sequence shown here is derived from an EMBL/GenBank/DDBJ whole genome shotgun (WGS) entry which is preliminary data.</text>
</comment>
<protein>
    <submittedName>
        <fullName evidence="1">Chaperone NapD</fullName>
    </submittedName>
</protein>
<keyword evidence="2" id="KW-1185">Reference proteome</keyword>
<dbReference type="RefSeq" id="WP_210857167.1">
    <property type="nucleotide sequence ID" value="NZ_JAGQDD010000031.1"/>
</dbReference>
<evidence type="ECO:0000313" key="2">
    <source>
        <dbReference type="Proteomes" id="UP000676246"/>
    </source>
</evidence>
<dbReference type="AlphaFoldDB" id="A0A940YBI1"/>